<keyword evidence="7" id="KW-0863">Zinc-finger</keyword>
<dbReference type="Pfam" id="PF20867">
    <property type="entry name" value="UVSSA_N"/>
    <property type="match status" value="1"/>
</dbReference>
<dbReference type="Proteomes" id="UP000593571">
    <property type="component" value="Unassembled WGS sequence"/>
</dbReference>
<comment type="subcellular location">
    <subcellularLocation>
        <location evidence="1">Chromosome</location>
    </subcellularLocation>
</comment>
<comment type="caution">
    <text evidence="13">The sequence shown here is derived from an EMBL/GenBank/DDBJ whole genome shotgun (WGS) entry which is preliminary data.</text>
</comment>
<dbReference type="PANTHER" id="PTHR28670:SF1">
    <property type="entry name" value="UV-STIMULATED SCAFFOLD PROTEIN A"/>
    <property type="match status" value="1"/>
</dbReference>
<evidence type="ECO:0000256" key="3">
    <source>
        <dbReference type="ARBA" id="ARBA00022111"/>
    </source>
</evidence>
<dbReference type="AlphaFoldDB" id="A0A7J8EB43"/>
<evidence type="ECO:0000256" key="7">
    <source>
        <dbReference type="ARBA" id="ARBA00022771"/>
    </source>
</evidence>
<evidence type="ECO:0000256" key="11">
    <source>
        <dbReference type="SAM" id="MobiDB-lite"/>
    </source>
</evidence>
<dbReference type="InterPro" id="IPR049431">
    <property type="entry name" value="UVSSA_C"/>
</dbReference>
<feature type="domain" description="UV-stimulated scaffold protein A C-terminal" evidence="12">
    <location>
        <begin position="195"/>
        <end position="261"/>
    </location>
</feature>
<protein>
    <recommendedName>
        <fullName evidence="3">UV-stimulated scaffold protein A</fullName>
    </recommendedName>
</protein>
<dbReference type="Gene3D" id="1.25.40.90">
    <property type="match status" value="1"/>
</dbReference>
<evidence type="ECO:0000259" key="12">
    <source>
        <dbReference type="Pfam" id="PF09740"/>
    </source>
</evidence>
<keyword evidence="6" id="KW-0227">DNA damage</keyword>
<dbReference type="Pfam" id="PF09740">
    <property type="entry name" value="DUF2043"/>
    <property type="match status" value="1"/>
</dbReference>
<comment type="similarity">
    <text evidence="2">Belongs to the UVSSA family.</text>
</comment>
<keyword evidence="10" id="KW-0234">DNA repair</keyword>
<evidence type="ECO:0000256" key="2">
    <source>
        <dbReference type="ARBA" id="ARBA00009240"/>
    </source>
</evidence>
<dbReference type="GO" id="GO:0009411">
    <property type="term" value="P:response to UV"/>
    <property type="evidence" value="ECO:0007669"/>
    <property type="project" value="InterPro"/>
</dbReference>
<keyword evidence="4" id="KW-0158">Chromosome</keyword>
<feature type="region of interest" description="Disordered" evidence="11">
    <location>
        <begin position="300"/>
        <end position="319"/>
    </location>
</feature>
<gene>
    <name evidence="13" type="ORF">HJG63_020421</name>
</gene>
<dbReference type="InterPro" id="IPR049408">
    <property type="entry name" value="UVSSA_N_a-solenoid_rpt"/>
</dbReference>
<name>A0A7J8EB43_ROUAE</name>
<evidence type="ECO:0000313" key="13">
    <source>
        <dbReference type="EMBL" id="KAF6432707.1"/>
    </source>
</evidence>
<dbReference type="GO" id="GO:0005694">
    <property type="term" value="C:chromosome"/>
    <property type="evidence" value="ECO:0007669"/>
    <property type="project" value="UniProtKB-SubCell"/>
</dbReference>
<feature type="compositionally biased region" description="Basic residues" evidence="11">
    <location>
        <begin position="306"/>
        <end position="316"/>
    </location>
</feature>
<feature type="compositionally biased region" description="Basic and acidic residues" evidence="11">
    <location>
        <begin position="251"/>
        <end position="284"/>
    </location>
</feature>
<evidence type="ECO:0000313" key="14">
    <source>
        <dbReference type="Proteomes" id="UP000593571"/>
    </source>
</evidence>
<reference evidence="13 14" key="1">
    <citation type="journal article" date="2020" name="Nature">
        <title>Six reference-quality genomes reveal evolution of bat adaptations.</title>
        <authorList>
            <person name="Jebb D."/>
            <person name="Huang Z."/>
            <person name="Pippel M."/>
            <person name="Hughes G.M."/>
            <person name="Lavrichenko K."/>
            <person name="Devanna P."/>
            <person name="Winkler S."/>
            <person name="Jermiin L.S."/>
            <person name="Skirmuntt E.C."/>
            <person name="Katzourakis A."/>
            <person name="Burkitt-Gray L."/>
            <person name="Ray D.A."/>
            <person name="Sullivan K.A.M."/>
            <person name="Roscito J.G."/>
            <person name="Kirilenko B.M."/>
            <person name="Davalos L.M."/>
            <person name="Corthals A.P."/>
            <person name="Power M.L."/>
            <person name="Jones G."/>
            <person name="Ransome R.D."/>
            <person name="Dechmann D.K.N."/>
            <person name="Locatelli A.G."/>
            <person name="Puechmaille S.J."/>
            <person name="Fedrigo O."/>
            <person name="Jarvis E.D."/>
            <person name="Hiller M."/>
            <person name="Vernes S.C."/>
            <person name="Myers E.W."/>
            <person name="Teeling E.C."/>
        </authorList>
    </citation>
    <scope>NUCLEOTIDE SEQUENCE [LARGE SCALE GENOMIC DNA]</scope>
    <source>
        <strain evidence="13">MRouAeg1</strain>
        <tissue evidence="13">Muscle</tissue>
    </source>
</reference>
<keyword evidence="5" id="KW-0479">Metal-binding</keyword>
<keyword evidence="8" id="KW-0862">Zinc</keyword>
<organism evidence="13 14">
    <name type="scientific">Rousettus aegyptiacus</name>
    <name type="common">Egyptian fruit bat</name>
    <name type="synonym">Pteropus aegyptiacus</name>
    <dbReference type="NCBI Taxonomy" id="9407"/>
    <lineage>
        <taxon>Eukaryota</taxon>
        <taxon>Metazoa</taxon>
        <taxon>Chordata</taxon>
        <taxon>Craniata</taxon>
        <taxon>Vertebrata</taxon>
        <taxon>Euteleostomi</taxon>
        <taxon>Mammalia</taxon>
        <taxon>Eutheria</taxon>
        <taxon>Laurasiatheria</taxon>
        <taxon>Chiroptera</taxon>
        <taxon>Yinpterochiroptera</taxon>
        <taxon>Pteropodoidea</taxon>
        <taxon>Pteropodidae</taxon>
        <taxon>Rousettinae</taxon>
        <taxon>Rousettus</taxon>
    </lineage>
</organism>
<dbReference type="PANTHER" id="PTHR28670">
    <property type="entry name" value="UV-STIMULATED SCAFFOLD PROTEIN A"/>
    <property type="match status" value="1"/>
</dbReference>
<dbReference type="EMBL" id="JACASE010000010">
    <property type="protein sequence ID" value="KAF6432707.1"/>
    <property type="molecule type" value="Genomic_DNA"/>
</dbReference>
<dbReference type="InterPro" id="IPR018610">
    <property type="entry name" value="UVSSA"/>
</dbReference>
<dbReference type="InterPro" id="IPR008942">
    <property type="entry name" value="ENTH_VHS"/>
</dbReference>
<evidence type="ECO:0000256" key="9">
    <source>
        <dbReference type="ARBA" id="ARBA00023054"/>
    </source>
</evidence>
<accession>A0A7J8EB43</accession>
<proteinExistence type="inferred from homology"/>
<sequence>MDGMDQRLSELVEDLTTSGEPQLNPEKMKELKKICKSSEERLSHAYHLLMTQLRQEHAEVRLSAFQVVDELFARSQHFRTLVVADFQAFLELTLGTDHKQPLPPPREVARRLRQAAARAVQAWSEKFGSAYKKLALGHHFLRHSHQVDFEDVDMRTPVERRRGEEQQRHRDRLWRARAEQAVREMAETEEEVRRCLTEVDSIHALDELRTRRIPFAGTFEPVQHRCRAPRPDGQLCERQDRLKCPFHGKIIPRDDAGRPLDPEDRAREQRQQLQRQAERPDWRDPEFLRDVEAATGVDLGSARAGGRGKGKRRRHPGLTDLRQQTNTARTRIAKKIFAKAAVQRVVTAMTQMDQKKHEKFANQFNYALH</sequence>
<evidence type="ECO:0000256" key="10">
    <source>
        <dbReference type="ARBA" id="ARBA00023204"/>
    </source>
</evidence>
<evidence type="ECO:0000256" key="4">
    <source>
        <dbReference type="ARBA" id="ARBA00022454"/>
    </source>
</evidence>
<evidence type="ECO:0000256" key="1">
    <source>
        <dbReference type="ARBA" id="ARBA00004286"/>
    </source>
</evidence>
<dbReference type="GO" id="GO:0006283">
    <property type="term" value="P:transcription-coupled nucleotide-excision repair"/>
    <property type="evidence" value="ECO:0007669"/>
    <property type="project" value="TreeGrafter"/>
</dbReference>
<feature type="region of interest" description="Disordered" evidence="11">
    <location>
        <begin position="247"/>
        <end position="284"/>
    </location>
</feature>
<keyword evidence="14" id="KW-1185">Reference proteome</keyword>
<dbReference type="GO" id="GO:0000993">
    <property type="term" value="F:RNA polymerase II complex binding"/>
    <property type="evidence" value="ECO:0007669"/>
    <property type="project" value="TreeGrafter"/>
</dbReference>
<keyword evidence="9" id="KW-0175">Coiled coil</keyword>
<evidence type="ECO:0000256" key="5">
    <source>
        <dbReference type="ARBA" id="ARBA00022723"/>
    </source>
</evidence>
<evidence type="ECO:0000256" key="8">
    <source>
        <dbReference type="ARBA" id="ARBA00022833"/>
    </source>
</evidence>
<dbReference type="GO" id="GO:0008270">
    <property type="term" value="F:zinc ion binding"/>
    <property type="evidence" value="ECO:0007669"/>
    <property type="project" value="UniProtKB-KW"/>
</dbReference>
<evidence type="ECO:0000256" key="6">
    <source>
        <dbReference type="ARBA" id="ARBA00022763"/>
    </source>
</evidence>